<evidence type="ECO:0000256" key="1">
    <source>
        <dbReference type="SAM" id="MobiDB-lite"/>
    </source>
</evidence>
<name>A0ABW8DAT9_9GAMM</name>
<protein>
    <submittedName>
        <fullName evidence="2">Uncharacterized protein</fullName>
    </submittedName>
</protein>
<keyword evidence="3" id="KW-1185">Reference proteome</keyword>
<evidence type="ECO:0000313" key="2">
    <source>
        <dbReference type="EMBL" id="MFJ1268694.1"/>
    </source>
</evidence>
<feature type="compositionally biased region" description="Low complexity" evidence="1">
    <location>
        <begin position="276"/>
        <end position="291"/>
    </location>
</feature>
<dbReference type="Proteomes" id="UP001615550">
    <property type="component" value="Unassembled WGS sequence"/>
</dbReference>
<accession>A0ABW8DAT9</accession>
<reference evidence="2 3" key="1">
    <citation type="submission" date="2024-08" db="EMBL/GenBank/DDBJ databases">
        <title>Draft Genome Sequence of Legionella lytica strain DSB2004, Isolated From a Fire Sprinkler System.</title>
        <authorList>
            <person name="Everhart A.D."/>
            <person name="Kidane D.T."/>
            <person name="Farone A.L."/>
            <person name="Farone M.B."/>
        </authorList>
    </citation>
    <scope>NUCLEOTIDE SEQUENCE [LARGE SCALE GENOMIC DNA]</scope>
    <source>
        <strain evidence="2 3">DSB2004</strain>
    </source>
</reference>
<dbReference type="RefSeq" id="WP_400187534.1">
    <property type="nucleotide sequence ID" value="NZ_JBGORX010000002.1"/>
</dbReference>
<feature type="region of interest" description="Disordered" evidence="1">
    <location>
        <begin position="276"/>
        <end position="301"/>
    </location>
</feature>
<sequence>MTYSRVEFLEHKQPYELFNDVDAGDIFAEHQEILDSELSEDEQLEFAVKIVRGCPQDKLPELKKAAQTLDSPVQDNTCFYLVLNDALQVKIRLLNILDSRNSRPHTFLLEKPTYVLLQRFNDLACEVLEKNEIAIAERLALLTPDEHRSQLAKTIHNIFPESTLAAEVNAAFAFKRNIKHLLGETPEVFFTDREFSRDNCLKYSAMLAQHIAGHEEEIGGKLAKTDSVVRYEVRHKLALLTSSVFNKADPIHLIAKEMNANRISIGTNSNSLYGTPLASPSASTTPSVTPSEDSLSNSNSL</sequence>
<comment type="caution">
    <text evidence="2">The sequence shown here is derived from an EMBL/GenBank/DDBJ whole genome shotgun (WGS) entry which is preliminary data.</text>
</comment>
<organism evidence="2 3">
    <name type="scientific">Legionella lytica</name>
    <dbReference type="NCBI Taxonomy" id="96232"/>
    <lineage>
        <taxon>Bacteria</taxon>
        <taxon>Pseudomonadati</taxon>
        <taxon>Pseudomonadota</taxon>
        <taxon>Gammaproteobacteria</taxon>
        <taxon>Legionellales</taxon>
        <taxon>Legionellaceae</taxon>
        <taxon>Legionella</taxon>
    </lineage>
</organism>
<gene>
    <name evidence="2" type="ORF">ACD661_09030</name>
</gene>
<evidence type="ECO:0000313" key="3">
    <source>
        <dbReference type="Proteomes" id="UP001615550"/>
    </source>
</evidence>
<dbReference type="EMBL" id="JBGORX010000002">
    <property type="protein sequence ID" value="MFJ1268694.1"/>
    <property type="molecule type" value="Genomic_DNA"/>
</dbReference>
<proteinExistence type="predicted"/>
<feature type="compositionally biased region" description="Polar residues" evidence="1">
    <location>
        <begin position="292"/>
        <end position="301"/>
    </location>
</feature>